<dbReference type="AlphaFoldDB" id="X1DKS8"/>
<sequence length="103" mass="11510">MNRLLNNTALCLIESGNLKDGLGYLEEHFKFSQILANEVQLAISANNIGFIYRNMGDIESAMKYFYIALENSKKANISLYIVASETNIAHLHLDFGNPKLALS</sequence>
<name>X1DKS8_9ZZZZ</name>
<evidence type="ECO:0000313" key="1">
    <source>
        <dbReference type="EMBL" id="GAH08895.1"/>
    </source>
</evidence>
<dbReference type="InterPro" id="IPR019734">
    <property type="entry name" value="TPR_rpt"/>
</dbReference>
<proteinExistence type="predicted"/>
<gene>
    <name evidence="1" type="ORF">S01H4_55791</name>
</gene>
<dbReference type="EMBL" id="BART01032245">
    <property type="protein sequence ID" value="GAH08895.1"/>
    <property type="molecule type" value="Genomic_DNA"/>
</dbReference>
<comment type="caution">
    <text evidence="1">The sequence shown here is derived from an EMBL/GenBank/DDBJ whole genome shotgun (WGS) entry which is preliminary data.</text>
</comment>
<reference evidence="1" key="1">
    <citation type="journal article" date="2014" name="Front. Microbiol.">
        <title>High frequency of phylogenetically diverse reductive dehalogenase-homologous genes in deep subseafloor sedimentary metagenomes.</title>
        <authorList>
            <person name="Kawai M."/>
            <person name="Futagami T."/>
            <person name="Toyoda A."/>
            <person name="Takaki Y."/>
            <person name="Nishi S."/>
            <person name="Hori S."/>
            <person name="Arai W."/>
            <person name="Tsubouchi T."/>
            <person name="Morono Y."/>
            <person name="Uchiyama I."/>
            <person name="Ito T."/>
            <person name="Fujiyama A."/>
            <person name="Inagaki F."/>
            <person name="Takami H."/>
        </authorList>
    </citation>
    <scope>NUCLEOTIDE SEQUENCE</scope>
    <source>
        <strain evidence="1">Expedition CK06-06</strain>
    </source>
</reference>
<dbReference type="Gene3D" id="1.25.40.10">
    <property type="entry name" value="Tetratricopeptide repeat domain"/>
    <property type="match status" value="1"/>
</dbReference>
<organism evidence="1">
    <name type="scientific">marine sediment metagenome</name>
    <dbReference type="NCBI Taxonomy" id="412755"/>
    <lineage>
        <taxon>unclassified sequences</taxon>
        <taxon>metagenomes</taxon>
        <taxon>ecological metagenomes</taxon>
    </lineage>
</organism>
<accession>X1DKS8</accession>
<protein>
    <submittedName>
        <fullName evidence="1">Uncharacterized protein</fullName>
    </submittedName>
</protein>
<dbReference type="PROSITE" id="PS50005">
    <property type="entry name" value="TPR"/>
    <property type="match status" value="1"/>
</dbReference>
<dbReference type="InterPro" id="IPR011990">
    <property type="entry name" value="TPR-like_helical_dom_sf"/>
</dbReference>
<feature type="non-terminal residue" evidence="1">
    <location>
        <position position="103"/>
    </location>
</feature>
<dbReference type="SUPFAM" id="SSF48452">
    <property type="entry name" value="TPR-like"/>
    <property type="match status" value="1"/>
</dbReference>